<dbReference type="Pfam" id="PF13874">
    <property type="entry name" value="Nup54"/>
    <property type="match status" value="2"/>
</dbReference>
<keyword evidence="4" id="KW-0175">Coiled coil</keyword>
<evidence type="ECO:0000259" key="5">
    <source>
        <dbReference type="Pfam" id="PF13874"/>
    </source>
</evidence>
<comment type="subcellular location">
    <subcellularLocation>
        <location evidence="1">Nucleus</location>
    </subcellularLocation>
</comment>
<dbReference type="InterPro" id="IPR024864">
    <property type="entry name" value="Nup54/Nup57/Nup44"/>
</dbReference>
<feature type="domain" description="Nucleoporin Nup54 alpha-helical" evidence="5">
    <location>
        <begin position="264"/>
        <end position="379"/>
    </location>
</feature>
<evidence type="ECO:0000256" key="2">
    <source>
        <dbReference type="ARBA" id="ARBA00022448"/>
    </source>
</evidence>
<dbReference type="PANTHER" id="PTHR13000">
    <property type="entry name" value="NUCLEOPORIN P54"/>
    <property type="match status" value="1"/>
</dbReference>
<gene>
    <name evidence="6" type="ORF">WJX72_000198</name>
</gene>
<evidence type="ECO:0000313" key="7">
    <source>
        <dbReference type="Proteomes" id="UP001489004"/>
    </source>
</evidence>
<proteinExistence type="predicted"/>
<evidence type="ECO:0000256" key="3">
    <source>
        <dbReference type="ARBA" id="ARBA00023242"/>
    </source>
</evidence>
<dbReference type="GO" id="GO:0006999">
    <property type="term" value="P:nuclear pore organization"/>
    <property type="evidence" value="ECO:0007669"/>
    <property type="project" value="TreeGrafter"/>
</dbReference>
<dbReference type="GO" id="GO:0036228">
    <property type="term" value="P:protein localization to nuclear inner membrane"/>
    <property type="evidence" value="ECO:0007669"/>
    <property type="project" value="TreeGrafter"/>
</dbReference>
<dbReference type="GO" id="GO:0044613">
    <property type="term" value="C:nuclear pore central transport channel"/>
    <property type="evidence" value="ECO:0007669"/>
    <property type="project" value="TreeGrafter"/>
</dbReference>
<dbReference type="GO" id="GO:0017056">
    <property type="term" value="F:structural constituent of nuclear pore"/>
    <property type="evidence" value="ECO:0007669"/>
    <property type="project" value="TreeGrafter"/>
</dbReference>
<dbReference type="InterPro" id="IPR025712">
    <property type="entry name" value="Nup54_alpha-helical_dom"/>
</dbReference>
<feature type="coiled-coil region" evidence="4">
    <location>
        <begin position="407"/>
        <end position="448"/>
    </location>
</feature>
<dbReference type="Proteomes" id="UP001489004">
    <property type="component" value="Unassembled WGS sequence"/>
</dbReference>
<feature type="coiled-coil region" evidence="4">
    <location>
        <begin position="271"/>
        <end position="298"/>
    </location>
</feature>
<organism evidence="6 7">
    <name type="scientific">[Myrmecia] bisecta</name>
    <dbReference type="NCBI Taxonomy" id="41462"/>
    <lineage>
        <taxon>Eukaryota</taxon>
        <taxon>Viridiplantae</taxon>
        <taxon>Chlorophyta</taxon>
        <taxon>core chlorophytes</taxon>
        <taxon>Trebouxiophyceae</taxon>
        <taxon>Trebouxiales</taxon>
        <taxon>Trebouxiaceae</taxon>
        <taxon>Myrmecia</taxon>
    </lineage>
</organism>
<protein>
    <recommendedName>
        <fullName evidence="5">Nucleoporin Nup54 alpha-helical domain-containing protein</fullName>
    </recommendedName>
</protein>
<evidence type="ECO:0000256" key="4">
    <source>
        <dbReference type="SAM" id="Coils"/>
    </source>
</evidence>
<name>A0AAW1P5D9_9CHLO</name>
<dbReference type="EMBL" id="JALJOR010000019">
    <property type="protein sequence ID" value="KAK9803866.1"/>
    <property type="molecule type" value="Genomic_DNA"/>
</dbReference>
<dbReference type="PANTHER" id="PTHR13000:SF0">
    <property type="entry name" value="NUCLEOPORIN P54"/>
    <property type="match status" value="1"/>
</dbReference>
<evidence type="ECO:0000313" key="6">
    <source>
        <dbReference type="EMBL" id="KAK9803866.1"/>
    </source>
</evidence>
<keyword evidence="3" id="KW-0539">Nucleus</keyword>
<accession>A0AAW1P5D9</accession>
<feature type="domain" description="Nucleoporin Nup54 alpha-helical" evidence="5">
    <location>
        <begin position="212"/>
        <end position="257"/>
    </location>
</feature>
<dbReference type="AlphaFoldDB" id="A0AAW1P5D9"/>
<comment type="caution">
    <text evidence="6">The sequence shown here is derived from an EMBL/GenBank/DDBJ whole genome shotgun (WGS) entry which is preliminary data.</text>
</comment>
<evidence type="ECO:0000256" key="1">
    <source>
        <dbReference type="ARBA" id="ARBA00004123"/>
    </source>
</evidence>
<reference evidence="6 7" key="1">
    <citation type="journal article" date="2024" name="Nat. Commun.">
        <title>Phylogenomics reveals the evolutionary origins of lichenization in chlorophyte algae.</title>
        <authorList>
            <person name="Puginier C."/>
            <person name="Libourel C."/>
            <person name="Otte J."/>
            <person name="Skaloud P."/>
            <person name="Haon M."/>
            <person name="Grisel S."/>
            <person name="Petersen M."/>
            <person name="Berrin J.G."/>
            <person name="Delaux P.M."/>
            <person name="Dal Grande F."/>
            <person name="Keller J."/>
        </authorList>
    </citation>
    <scope>NUCLEOTIDE SEQUENCE [LARGE SCALE GENOMIC DNA]</scope>
    <source>
        <strain evidence="6 7">SAG 2043</strain>
    </source>
</reference>
<keyword evidence="2" id="KW-0813">Transport</keyword>
<keyword evidence="7" id="KW-1185">Reference proteome</keyword>
<sequence length="456" mass="47747">MAFTGFGTTSSSTPASSFGGAFGAASPATPFFGQSAAAAGSTPFGASGTAGSSPFSFGAAPAAGAAFGAASTPSMFGAASTPSTSTFSFAPAPGAANLFNRPATSTPGLFGQPAAASPSPFGTPGASPFGLGGGFGAASSAAAAQPSMFGAAPAQNQMTVYGQGLPPQPDLAAIRELETLKDAYVPSQAAFHKFRFTYLFLNVVDNEAQRVKPPNVDELQWREAIQRAGGARNPDRLWPVMAVGFKDLIARQQVQVRLLSCPWFKDLIARQQVQEAAIKEHNERLERVVQQARQLARKQDTVVKDRTESIRKKHVSLGHDMLRVMRAVDALEGRFAAAMGYWSAASKASATELQQKIGQLEDAIAPSAPGGLQRRVDAVASAAHLRAGAPTSSSVAALDGRIAKESLEELFTLLQQHAEALARLQEVLRRNNRNLAIMAEEKARSERETPTAMAAS</sequence>
<dbReference type="GO" id="GO:0006607">
    <property type="term" value="P:NLS-bearing protein import into nucleus"/>
    <property type="evidence" value="ECO:0007669"/>
    <property type="project" value="TreeGrafter"/>
</dbReference>